<keyword evidence="2" id="KW-1185">Reference proteome</keyword>
<dbReference type="Proteomes" id="UP001271007">
    <property type="component" value="Unassembled WGS sequence"/>
</dbReference>
<dbReference type="AlphaFoldDB" id="A0AAJ0DBB8"/>
<evidence type="ECO:0000313" key="2">
    <source>
        <dbReference type="Proteomes" id="UP001271007"/>
    </source>
</evidence>
<gene>
    <name evidence="1" type="ORF">LTR09_011703</name>
</gene>
<proteinExistence type="predicted"/>
<organism evidence="1 2">
    <name type="scientific">Extremus antarcticus</name>
    <dbReference type="NCBI Taxonomy" id="702011"/>
    <lineage>
        <taxon>Eukaryota</taxon>
        <taxon>Fungi</taxon>
        <taxon>Dikarya</taxon>
        <taxon>Ascomycota</taxon>
        <taxon>Pezizomycotina</taxon>
        <taxon>Dothideomycetes</taxon>
        <taxon>Dothideomycetidae</taxon>
        <taxon>Mycosphaerellales</taxon>
        <taxon>Extremaceae</taxon>
        <taxon>Extremus</taxon>
    </lineage>
</organism>
<sequence length="257" mass="28607">MDPATSSPPEAITQIIYLSIPADKTLNDAQSYCGGLWTTALDLIESSEGFRRLYWGRCLEQPEDVQLHVVRQTLNYHEIFRKSQAQTQLTALLHALGSSGSSNPIKAIRYVAMQDFTPNSQALGKGAPFTGSAIYLNPTAAWHEGAWPLWTHIVRYIDGCMGCCGGQILGGVELMGEPTYAGEVKVEGEKMERWEKEKWEGYLVYVGWESVDKHEAYHHTKHFAQHRVILGCGNAGFAEYGHVVFEGSRDSKSIARL</sequence>
<evidence type="ECO:0000313" key="1">
    <source>
        <dbReference type="EMBL" id="KAK3046862.1"/>
    </source>
</evidence>
<dbReference type="Gene3D" id="3.30.70.100">
    <property type="match status" value="2"/>
</dbReference>
<dbReference type="EMBL" id="JAWDJX010000077">
    <property type="protein sequence ID" value="KAK3046862.1"/>
    <property type="molecule type" value="Genomic_DNA"/>
</dbReference>
<accession>A0AAJ0DBB8</accession>
<name>A0AAJ0DBB8_9PEZI</name>
<reference evidence="1" key="1">
    <citation type="submission" date="2023-04" db="EMBL/GenBank/DDBJ databases">
        <title>Black Yeasts Isolated from many extreme environments.</title>
        <authorList>
            <person name="Coleine C."/>
            <person name="Stajich J.E."/>
            <person name="Selbmann L."/>
        </authorList>
    </citation>
    <scope>NUCLEOTIDE SEQUENCE</scope>
    <source>
        <strain evidence="1">CCFEE 5312</strain>
    </source>
</reference>
<protein>
    <submittedName>
        <fullName evidence="1">Uncharacterized protein</fullName>
    </submittedName>
</protein>
<comment type="caution">
    <text evidence="1">The sequence shown here is derived from an EMBL/GenBank/DDBJ whole genome shotgun (WGS) entry which is preliminary data.</text>
</comment>